<feature type="domain" description="FAD-binding" evidence="1">
    <location>
        <begin position="4"/>
        <end position="155"/>
    </location>
</feature>
<dbReference type="GO" id="GO:0016628">
    <property type="term" value="F:oxidoreductase activity, acting on the CH-CH group of donors, NAD or NADP as acceptor"/>
    <property type="evidence" value="ECO:0007669"/>
    <property type="project" value="InterPro"/>
</dbReference>
<feature type="domain" description="Digeranylgeranylglycerophospholipid reductase catalytic" evidence="2">
    <location>
        <begin position="193"/>
        <end position="242"/>
    </location>
</feature>
<dbReference type="EMBL" id="UOED01000055">
    <property type="protein sequence ID" value="VAV90146.1"/>
    <property type="molecule type" value="Genomic_DNA"/>
</dbReference>
<dbReference type="Gene3D" id="3.50.50.60">
    <property type="entry name" value="FAD/NAD(P)-binding domain"/>
    <property type="match status" value="1"/>
</dbReference>
<dbReference type="PANTHER" id="PTHR42685">
    <property type="entry name" value="GERANYLGERANYL DIPHOSPHATE REDUCTASE"/>
    <property type="match status" value="1"/>
</dbReference>
<gene>
    <name evidence="3" type="ORF">MNBD_ALPHA02-2131</name>
</gene>
<dbReference type="GO" id="GO:0071949">
    <property type="term" value="F:FAD binding"/>
    <property type="evidence" value="ECO:0007669"/>
    <property type="project" value="InterPro"/>
</dbReference>
<evidence type="ECO:0000259" key="2">
    <source>
        <dbReference type="Pfam" id="PF22578"/>
    </source>
</evidence>
<proteinExistence type="predicted"/>
<sequence length="372" mass="41265">MIYDAVIVGAGPAGSSAAYDLAKAGANVLIVDKENFPRDKPCGGGLTVKTVNALRFDISEVIYQQCDRISLTNNFHLPVKDTASRTIAYMTKRRYFDQFCLDKAIRAGANFSVMHITHIAEQNGQAVTLKTRNGREITARFVIAADGAKSTVRHVILPKEDRLQRAFALEGKVAIPERYDRQRLDFDFFMVSHGYGWIFPKDDHLNIGIGNFRDKSKNGKKISKKILTEYCRKKLGHTDLEDVIGHPLSGGGWSGKISHGRILFTGDAAGTVDSLMGEGIYNAIISGQAAAKAILKSMKHRNSPIILTQKYEDLFSVIRKDLNFCRMVGKGFYGIPSLFYLSFLISPLRQRLLERFAKGKTVSGQIGLNGRI</sequence>
<name>A0A3B0RND5_9ZZZZ</name>
<accession>A0A3B0RND5</accession>
<evidence type="ECO:0000313" key="3">
    <source>
        <dbReference type="EMBL" id="VAV90146.1"/>
    </source>
</evidence>
<dbReference type="Pfam" id="PF01494">
    <property type="entry name" value="FAD_binding_3"/>
    <property type="match status" value="1"/>
</dbReference>
<dbReference type="InterPro" id="IPR050407">
    <property type="entry name" value="Geranylgeranyl_reductase"/>
</dbReference>
<dbReference type="AlphaFoldDB" id="A0A3B0RND5"/>
<dbReference type="SUPFAM" id="SSF51905">
    <property type="entry name" value="FAD/NAD(P)-binding domain"/>
    <property type="match status" value="1"/>
</dbReference>
<evidence type="ECO:0000259" key="1">
    <source>
        <dbReference type="Pfam" id="PF01494"/>
    </source>
</evidence>
<dbReference type="PANTHER" id="PTHR42685:SF22">
    <property type="entry name" value="CONDITIONED MEDIUM FACTOR RECEPTOR 1"/>
    <property type="match status" value="1"/>
</dbReference>
<protein>
    <submittedName>
        <fullName evidence="3">Uncharacterized protein</fullName>
    </submittedName>
</protein>
<organism evidence="3">
    <name type="scientific">hydrothermal vent metagenome</name>
    <dbReference type="NCBI Taxonomy" id="652676"/>
    <lineage>
        <taxon>unclassified sequences</taxon>
        <taxon>metagenomes</taxon>
        <taxon>ecological metagenomes</taxon>
    </lineage>
</organism>
<dbReference type="PRINTS" id="PR00420">
    <property type="entry name" value="RNGMNOXGNASE"/>
</dbReference>
<reference evidence="3" key="1">
    <citation type="submission" date="2018-06" db="EMBL/GenBank/DDBJ databases">
        <authorList>
            <person name="Zhirakovskaya E."/>
        </authorList>
    </citation>
    <scope>NUCLEOTIDE SEQUENCE</scope>
</reference>
<dbReference type="NCBIfam" id="TIGR02032">
    <property type="entry name" value="GG-red-SF"/>
    <property type="match status" value="1"/>
</dbReference>
<dbReference type="Pfam" id="PF22578">
    <property type="entry name" value="GGR_cat"/>
    <property type="match status" value="1"/>
</dbReference>
<dbReference type="InterPro" id="IPR054715">
    <property type="entry name" value="GGR_cat"/>
</dbReference>
<dbReference type="InterPro" id="IPR011777">
    <property type="entry name" value="Geranylgeranyl_Rdtase_fam"/>
</dbReference>
<dbReference type="InterPro" id="IPR036188">
    <property type="entry name" value="FAD/NAD-bd_sf"/>
</dbReference>
<dbReference type="InterPro" id="IPR002938">
    <property type="entry name" value="FAD-bd"/>
</dbReference>